<evidence type="ECO:0000259" key="17">
    <source>
        <dbReference type="PROSITE" id="PS50894"/>
    </source>
</evidence>
<keyword evidence="6 14" id="KW-0812">Transmembrane</keyword>
<dbReference type="Pfam" id="PF01627">
    <property type="entry name" value="Hpt"/>
    <property type="match status" value="1"/>
</dbReference>
<organism evidence="18 19">
    <name type="scientific">Paracoccus acridae</name>
    <dbReference type="NCBI Taxonomy" id="1795310"/>
    <lineage>
        <taxon>Bacteria</taxon>
        <taxon>Pseudomonadati</taxon>
        <taxon>Pseudomonadota</taxon>
        <taxon>Alphaproteobacteria</taxon>
        <taxon>Rhodobacterales</taxon>
        <taxon>Paracoccaceae</taxon>
        <taxon>Paracoccus</taxon>
    </lineage>
</organism>
<dbReference type="EMBL" id="BMIV01000005">
    <property type="protein sequence ID" value="GGF65850.1"/>
    <property type="molecule type" value="Genomic_DNA"/>
</dbReference>
<evidence type="ECO:0000256" key="5">
    <source>
        <dbReference type="ARBA" id="ARBA00022553"/>
    </source>
</evidence>
<keyword evidence="9 14" id="KW-1133">Transmembrane helix</keyword>
<dbReference type="EC" id="2.7.13.3" evidence="3"/>
<protein>
    <recommendedName>
        <fullName evidence="3">histidine kinase</fullName>
        <ecNumber evidence="3">2.7.13.3</ecNumber>
    </recommendedName>
</protein>
<dbReference type="SUPFAM" id="SSF47384">
    <property type="entry name" value="Homodimeric domain of signal transducing histidine kinase"/>
    <property type="match status" value="1"/>
</dbReference>
<dbReference type="InterPro" id="IPR008207">
    <property type="entry name" value="Sig_transdc_His_kin_Hpt_dom"/>
</dbReference>
<proteinExistence type="predicted"/>
<comment type="subcellular location">
    <subcellularLocation>
        <location evidence="2">Cell membrane</location>
        <topology evidence="2">Multi-pass membrane protein</topology>
    </subcellularLocation>
</comment>
<dbReference type="Pfam" id="PF00072">
    <property type="entry name" value="Response_reg"/>
    <property type="match status" value="2"/>
</dbReference>
<dbReference type="SMART" id="SM00388">
    <property type="entry name" value="HisKA"/>
    <property type="match status" value="1"/>
</dbReference>
<dbReference type="PROSITE" id="PS50109">
    <property type="entry name" value="HIS_KIN"/>
    <property type="match status" value="1"/>
</dbReference>
<dbReference type="Proteomes" id="UP000640509">
    <property type="component" value="Unassembled WGS sequence"/>
</dbReference>
<sequence length="933" mass="101364">MTDQLNHLRQRFGQLLVLVFWCHVPLLGVVALLTGAMPVAGAMLIGAVMAAIYQVTWYRAGTAPMTRYVAAVLLIGQPSLLLLLLQGHMWQMDMHMYFFAMIALNIAWFDRTALVVAATVTALHHLVLLYFLPIAVFSSEGDLLRVALHAVIVLFQTVVLIWVSDKVVESFRRIERMGTRLVAQSETLKLRSHEAEQASRAKGMFLANMSHEIRTPINAIIGFCHLIQRTPLDARQRDQIGKISSAGTTLLRLVNDILDLSKGEAGHLTLEDEVFDPRAELSRQVQFLSEPLHRKNLDIRIDIDPRIPSLLSGDITRLNQVLTNLLGNAIKFTSEGTITIAARLVERKGDIAVIESSISDNGIGMTAEQLSRMFTPFMQADSSTTRRFGGTGLGLAICRQIVEQMGGWIRAESEPGRGSTFTVMTPLRIPEQQVLPDALPSESIRRLHVLLVDDNPITCRIIQEIFLQWGMTIDIADGGSVALAMARRELQAGRRHDLVIMDWKMPGMDGLQTLHAMRAVMGTDFAPFVLMMTSYDIDEVRQDASGRGVDLFLAKPIDAASLLQALNQLSLMRADQPIRNAPAHGPGLPPALRGLRVLLVEDNEINREIAAQILSDAGLVVDCAADGSIACRMVDQAGGAYSAVLMDIQMPEMDGMAATRQIRKTWSSAQLPIIAMTAHAFAEERQGCLAAGMDDHLTKPVDPAHLIATLERWLVLGRQAVPAMPSLPDDLPPFDIPAALARVNENRDLLLRLILSFADSHARACDDLSALLDGGRAEDAHRLAHTLRGVAASLELPLVAAAAGRLEQALSPGGQGDVAALLALLGPPLADAIAAAAQLRPAGPAAIPIRPASVQPAADPIMLAEALDTLRDQIRRRSLSARQGFGRLADLLRLDDAARQAHPLHMALQRLDYAAASALIDAEFAGPAQGIAV</sequence>
<dbReference type="PANTHER" id="PTHR45339">
    <property type="entry name" value="HYBRID SIGNAL TRANSDUCTION HISTIDINE KINASE J"/>
    <property type="match status" value="1"/>
</dbReference>
<evidence type="ECO:0000259" key="16">
    <source>
        <dbReference type="PROSITE" id="PS50110"/>
    </source>
</evidence>
<evidence type="ECO:0000256" key="9">
    <source>
        <dbReference type="ARBA" id="ARBA00022989"/>
    </source>
</evidence>
<dbReference type="PROSITE" id="PS50894">
    <property type="entry name" value="HPT"/>
    <property type="match status" value="1"/>
</dbReference>
<feature type="modified residue" description="Phosphohistidine" evidence="12">
    <location>
        <position position="785"/>
    </location>
</feature>
<evidence type="ECO:0000259" key="15">
    <source>
        <dbReference type="PROSITE" id="PS50109"/>
    </source>
</evidence>
<dbReference type="Gene3D" id="3.30.565.10">
    <property type="entry name" value="Histidine kinase-like ATPase, C-terminal domain"/>
    <property type="match status" value="1"/>
</dbReference>
<evidence type="ECO:0000256" key="11">
    <source>
        <dbReference type="ARBA" id="ARBA00023136"/>
    </source>
</evidence>
<evidence type="ECO:0000256" key="1">
    <source>
        <dbReference type="ARBA" id="ARBA00000085"/>
    </source>
</evidence>
<feature type="modified residue" description="4-aspartylphosphate" evidence="13">
    <location>
        <position position="647"/>
    </location>
</feature>
<evidence type="ECO:0000256" key="3">
    <source>
        <dbReference type="ARBA" id="ARBA00012438"/>
    </source>
</evidence>
<dbReference type="CDD" id="cd17546">
    <property type="entry name" value="REC_hyHK_CKI1_RcsC-like"/>
    <property type="match status" value="2"/>
</dbReference>
<keyword evidence="7" id="KW-0547">Nucleotide-binding</keyword>
<keyword evidence="4" id="KW-1003">Cell membrane</keyword>
<dbReference type="InterPro" id="IPR036097">
    <property type="entry name" value="HisK_dim/P_sf"/>
</dbReference>
<dbReference type="SMART" id="SM00387">
    <property type="entry name" value="HATPase_c"/>
    <property type="match status" value="1"/>
</dbReference>
<dbReference type="InterPro" id="IPR036641">
    <property type="entry name" value="HPT_dom_sf"/>
</dbReference>
<feature type="transmembrane region" description="Helical" evidence="14">
    <location>
        <begin position="143"/>
        <end position="163"/>
    </location>
</feature>
<evidence type="ECO:0000256" key="13">
    <source>
        <dbReference type="PROSITE-ProRule" id="PRU00169"/>
    </source>
</evidence>
<dbReference type="Gene3D" id="1.10.287.130">
    <property type="match status" value="1"/>
</dbReference>
<keyword evidence="5 13" id="KW-0597">Phosphoprotein</keyword>
<evidence type="ECO:0000256" key="12">
    <source>
        <dbReference type="PROSITE-ProRule" id="PRU00110"/>
    </source>
</evidence>
<feature type="modified residue" description="4-aspartylphosphate" evidence="13">
    <location>
        <position position="502"/>
    </location>
</feature>
<dbReference type="SMART" id="SM00448">
    <property type="entry name" value="REC"/>
    <property type="match status" value="2"/>
</dbReference>
<gene>
    <name evidence="18" type="ORF">GCM10011402_17500</name>
</gene>
<feature type="transmembrane region" description="Helical" evidence="14">
    <location>
        <begin position="68"/>
        <end position="88"/>
    </location>
</feature>
<evidence type="ECO:0000256" key="7">
    <source>
        <dbReference type="ARBA" id="ARBA00022741"/>
    </source>
</evidence>
<dbReference type="Gene3D" id="1.20.120.160">
    <property type="entry name" value="HPT domain"/>
    <property type="match status" value="1"/>
</dbReference>
<dbReference type="InterPro" id="IPR004358">
    <property type="entry name" value="Sig_transdc_His_kin-like_C"/>
</dbReference>
<dbReference type="PROSITE" id="PS50110">
    <property type="entry name" value="RESPONSE_REGULATORY"/>
    <property type="match status" value="2"/>
</dbReference>
<dbReference type="CDD" id="cd00082">
    <property type="entry name" value="HisKA"/>
    <property type="match status" value="1"/>
</dbReference>
<keyword evidence="11 14" id="KW-0472">Membrane</keyword>
<dbReference type="Pfam" id="PF02518">
    <property type="entry name" value="HATPase_c"/>
    <property type="match status" value="1"/>
</dbReference>
<feature type="domain" description="HPt" evidence="17">
    <location>
        <begin position="746"/>
        <end position="842"/>
    </location>
</feature>
<feature type="domain" description="Response regulatory" evidence="16">
    <location>
        <begin position="596"/>
        <end position="714"/>
    </location>
</feature>
<dbReference type="PANTHER" id="PTHR45339:SF1">
    <property type="entry name" value="HYBRID SIGNAL TRANSDUCTION HISTIDINE KINASE J"/>
    <property type="match status" value="1"/>
</dbReference>
<dbReference type="InterPro" id="IPR005467">
    <property type="entry name" value="His_kinase_dom"/>
</dbReference>
<evidence type="ECO:0000256" key="4">
    <source>
        <dbReference type="ARBA" id="ARBA00022475"/>
    </source>
</evidence>
<comment type="catalytic activity">
    <reaction evidence="1">
        <text>ATP + protein L-histidine = ADP + protein N-phospho-L-histidine.</text>
        <dbReference type="EC" id="2.7.13.3"/>
    </reaction>
</comment>
<dbReference type="Gene3D" id="3.40.50.2300">
    <property type="match status" value="2"/>
</dbReference>
<evidence type="ECO:0000256" key="2">
    <source>
        <dbReference type="ARBA" id="ARBA00004651"/>
    </source>
</evidence>
<evidence type="ECO:0000256" key="10">
    <source>
        <dbReference type="ARBA" id="ARBA00023012"/>
    </source>
</evidence>
<feature type="domain" description="Histidine kinase" evidence="15">
    <location>
        <begin position="208"/>
        <end position="429"/>
    </location>
</feature>
<dbReference type="InterPro" id="IPR001789">
    <property type="entry name" value="Sig_transdc_resp-reg_receiver"/>
</dbReference>
<keyword evidence="10" id="KW-0902">Two-component regulatory system</keyword>
<dbReference type="InterPro" id="IPR011006">
    <property type="entry name" value="CheY-like_superfamily"/>
</dbReference>
<feature type="transmembrane region" description="Helical" evidence="14">
    <location>
        <begin position="39"/>
        <end position="56"/>
    </location>
</feature>
<reference evidence="19" key="1">
    <citation type="journal article" date="2019" name="Int. J. Syst. Evol. Microbiol.">
        <title>The Global Catalogue of Microorganisms (GCM) 10K type strain sequencing project: providing services to taxonomists for standard genome sequencing and annotation.</title>
        <authorList>
            <consortium name="The Broad Institute Genomics Platform"/>
            <consortium name="The Broad Institute Genome Sequencing Center for Infectious Disease"/>
            <person name="Wu L."/>
            <person name="Ma J."/>
        </authorList>
    </citation>
    <scope>NUCLEOTIDE SEQUENCE [LARGE SCALE GENOMIC DNA]</scope>
    <source>
        <strain evidence="19">CGMCC 1.15419</strain>
    </source>
</reference>
<evidence type="ECO:0000256" key="14">
    <source>
        <dbReference type="SAM" id="Phobius"/>
    </source>
</evidence>
<dbReference type="InterPro" id="IPR003661">
    <property type="entry name" value="HisK_dim/P_dom"/>
</dbReference>
<feature type="transmembrane region" description="Helical" evidence="14">
    <location>
        <begin position="114"/>
        <end position="137"/>
    </location>
</feature>
<feature type="transmembrane region" description="Helical" evidence="14">
    <location>
        <begin position="12"/>
        <end position="33"/>
    </location>
</feature>
<dbReference type="PRINTS" id="PR00344">
    <property type="entry name" value="BCTRLSENSOR"/>
</dbReference>
<dbReference type="RefSeq" id="WP_188714717.1">
    <property type="nucleotide sequence ID" value="NZ_BMIV01000005.1"/>
</dbReference>
<feature type="domain" description="Response regulatory" evidence="16">
    <location>
        <begin position="448"/>
        <end position="570"/>
    </location>
</feature>
<evidence type="ECO:0000313" key="19">
    <source>
        <dbReference type="Proteomes" id="UP000640509"/>
    </source>
</evidence>
<dbReference type="SUPFAM" id="SSF55874">
    <property type="entry name" value="ATPase domain of HSP90 chaperone/DNA topoisomerase II/histidine kinase"/>
    <property type="match status" value="1"/>
</dbReference>
<accession>A0ABQ1VI91</accession>
<dbReference type="SUPFAM" id="SSF52172">
    <property type="entry name" value="CheY-like"/>
    <property type="match status" value="2"/>
</dbReference>
<dbReference type="InterPro" id="IPR036890">
    <property type="entry name" value="HATPase_C_sf"/>
</dbReference>
<dbReference type="SUPFAM" id="SSF47226">
    <property type="entry name" value="Histidine-containing phosphotransfer domain, HPT domain"/>
    <property type="match status" value="1"/>
</dbReference>
<evidence type="ECO:0000256" key="6">
    <source>
        <dbReference type="ARBA" id="ARBA00022692"/>
    </source>
</evidence>
<evidence type="ECO:0000313" key="18">
    <source>
        <dbReference type="EMBL" id="GGF65850.1"/>
    </source>
</evidence>
<dbReference type="Pfam" id="PF00512">
    <property type="entry name" value="HisKA"/>
    <property type="match status" value="1"/>
</dbReference>
<comment type="caution">
    <text evidence="18">The sequence shown here is derived from an EMBL/GenBank/DDBJ whole genome shotgun (WGS) entry which is preliminary data.</text>
</comment>
<keyword evidence="19" id="KW-1185">Reference proteome</keyword>
<keyword evidence="8" id="KW-0067">ATP-binding</keyword>
<evidence type="ECO:0000256" key="8">
    <source>
        <dbReference type="ARBA" id="ARBA00022840"/>
    </source>
</evidence>
<name>A0ABQ1VI91_9RHOB</name>
<dbReference type="InterPro" id="IPR003594">
    <property type="entry name" value="HATPase_dom"/>
</dbReference>
<dbReference type="CDD" id="cd16922">
    <property type="entry name" value="HATPase_EvgS-ArcB-TorS-like"/>
    <property type="match status" value="1"/>
</dbReference>